<dbReference type="Proteomes" id="UP000244727">
    <property type="component" value="Chromosome"/>
</dbReference>
<dbReference type="InterPro" id="IPR029060">
    <property type="entry name" value="PIN-like_dom_sf"/>
</dbReference>
<reference evidence="2 3" key="1">
    <citation type="submission" date="2018-04" db="EMBL/GenBank/DDBJ databases">
        <title>Halococcoides cellulosivorans gen. nov., sp. nov., an extremely halophilic cellulose-utilizing haloarchaeon from hypersaline lakes.</title>
        <authorList>
            <person name="Sorokin D.Y."/>
            <person name="Toshchakov S.V."/>
            <person name="Samarov N.I."/>
            <person name="Korzhenkov A."/>
            <person name="Kublanov I.V."/>
        </authorList>
    </citation>
    <scope>NUCLEOTIDE SEQUENCE [LARGE SCALE GENOMIC DNA]</scope>
    <source>
        <strain evidence="2 3">HArcel1</strain>
    </source>
</reference>
<dbReference type="Gene3D" id="3.40.50.1010">
    <property type="entry name" value="5'-nuclease"/>
    <property type="match status" value="1"/>
</dbReference>
<dbReference type="SUPFAM" id="SSF88723">
    <property type="entry name" value="PIN domain-like"/>
    <property type="match status" value="1"/>
</dbReference>
<gene>
    <name evidence="2" type="ORF">HARCEL1_10225</name>
</gene>
<accession>A0A2R4X2M8</accession>
<name>A0A2R4X2M8_9EURY</name>
<protein>
    <submittedName>
        <fullName evidence="2">PIN domain nuclease</fullName>
    </submittedName>
</protein>
<dbReference type="CDD" id="cd09881">
    <property type="entry name" value="PIN_VapC4-5_FitB-like"/>
    <property type="match status" value="1"/>
</dbReference>
<dbReference type="AlphaFoldDB" id="A0A2R4X2M8"/>
<dbReference type="RefSeq" id="WP_108383146.1">
    <property type="nucleotide sequence ID" value="NZ_CP028858.1"/>
</dbReference>
<dbReference type="Pfam" id="PF01850">
    <property type="entry name" value="PIN"/>
    <property type="match status" value="1"/>
</dbReference>
<evidence type="ECO:0000259" key="1">
    <source>
        <dbReference type="Pfam" id="PF01850"/>
    </source>
</evidence>
<dbReference type="GeneID" id="36512886"/>
<dbReference type="EMBL" id="CP028858">
    <property type="protein sequence ID" value="AWB28057.1"/>
    <property type="molecule type" value="Genomic_DNA"/>
</dbReference>
<proteinExistence type="predicted"/>
<evidence type="ECO:0000313" key="3">
    <source>
        <dbReference type="Proteomes" id="UP000244727"/>
    </source>
</evidence>
<keyword evidence="3" id="KW-1185">Reference proteome</keyword>
<organism evidence="2 3">
    <name type="scientific">Halococcoides cellulosivorans</name>
    <dbReference type="NCBI Taxonomy" id="1679096"/>
    <lineage>
        <taxon>Archaea</taxon>
        <taxon>Methanobacteriati</taxon>
        <taxon>Methanobacteriota</taxon>
        <taxon>Stenosarchaea group</taxon>
        <taxon>Halobacteria</taxon>
        <taxon>Halobacteriales</taxon>
        <taxon>Haloarculaceae</taxon>
        <taxon>Halococcoides</taxon>
    </lineage>
</organism>
<dbReference type="KEGG" id="harc:HARCEL1_10225"/>
<evidence type="ECO:0000313" key="2">
    <source>
        <dbReference type="EMBL" id="AWB28057.1"/>
    </source>
</evidence>
<sequence>MIVLDRDVLAKISGRDVDQGVLNHCRQYSREEWTIPAIVAWESYKAVSERSQKRRVQRALADNFDRILDLTDDAGLEAAALDESLSAQGVTLDTADLLNLAIAHEAGGTFVTHNANDFDTPPVHDLVDIDVVTGDST</sequence>
<feature type="domain" description="PIN" evidence="1">
    <location>
        <begin position="26"/>
        <end position="116"/>
    </location>
</feature>
<dbReference type="InterPro" id="IPR002716">
    <property type="entry name" value="PIN_dom"/>
</dbReference>